<dbReference type="GO" id="GO:0005886">
    <property type="term" value="C:plasma membrane"/>
    <property type="evidence" value="ECO:0007669"/>
    <property type="project" value="UniProtKB-SubCell"/>
</dbReference>
<keyword evidence="6 7" id="KW-0472">Membrane</keyword>
<keyword evidence="4 7" id="KW-0812">Transmembrane</keyword>
<dbReference type="AlphaFoldDB" id="A0A1H6UU24"/>
<comment type="similarity">
    <text evidence="2">Belongs to the UPF0702 family.</text>
</comment>
<evidence type="ECO:0000256" key="4">
    <source>
        <dbReference type="ARBA" id="ARBA00022692"/>
    </source>
</evidence>
<evidence type="ECO:0000256" key="6">
    <source>
        <dbReference type="ARBA" id="ARBA00023136"/>
    </source>
</evidence>
<feature type="domain" description="YetF C-terminal" evidence="8">
    <location>
        <begin position="103"/>
        <end position="171"/>
    </location>
</feature>
<dbReference type="InterPro" id="IPR007353">
    <property type="entry name" value="DUF421"/>
</dbReference>
<evidence type="ECO:0000256" key="2">
    <source>
        <dbReference type="ARBA" id="ARBA00006448"/>
    </source>
</evidence>
<evidence type="ECO:0000256" key="3">
    <source>
        <dbReference type="ARBA" id="ARBA00022475"/>
    </source>
</evidence>
<dbReference type="OrthoDB" id="6538282at2"/>
<dbReference type="PANTHER" id="PTHR34582:SF6">
    <property type="entry name" value="UPF0702 TRANSMEMBRANE PROTEIN YCAP"/>
    <property type="match status" value="1"/>
</dbReference>
<evidence type="ECO:0000313" key="10">
    <source>
        <dbReference type="Proteomes" id="UP000199532"/>
    </source>
</evidence>
<organism evidence="9 10">
    <name type="scientific">Dyadobacter koreensis</name>
    <dbReference type="NCBI Taxonomy" id="408657"/>
    <lineage>
        <taxon>Bacteria</taxon>
        <taxon>Pseudomonadati</taxon>
        <taxon>Bacteroidota</taxon>
        <taxon>Cytophagia</taxon>
        <taxon>Cytophagales</taxon>
        <taxon>Spirosomataceae</taxon>
        <taxon>Dyadobacter</taxon>
    </lineage>
</organism>
<keyword evidence="5 7" id="KW-1133">Transmembrane helix</keyword>
<dbReference type="Proteomes" id="UP000199532">
    <property type="component" value="Unassembled WGS sequence"/>
</dbReference>
<dbReference type="Pfam" id="PF04239">
    <property type="entry name" value="DUF421"/>
    <property type="match status" value="1"/>
</dbReference>
<evidence type="ECO:0000313" key="9">
    <source>
        <dbReference type="EMBL" id="SEI93187.1"/>
    </source>
</evidence>
<keyword evidence="10" id="KW-1185">Reference proteome</keyword>
<evidence type="ECO:0000256" key="7">
    <source>
        <dbReference type="SAM" id="Phobius"/>
    </source>
</evidence>
<accession>A0A1H6UU24</accession>
<dbReference type="PANTHER" id="PTHR34582">
    <property type="entry name" value="UPF0702 TRANSMEMBRANE PROTEIN YCAP"/>
    <property type="match status" value="1"/>
</dbReference>
<proteinExistence type="inferred from homology"/>
<feature type="transmembrane region" description="Helical" evidence="7">
    <location>
        <begin position="20"/>
        <end position="41"/>
    </location>
</feature>
<evidence type="ECO:0000256" key="5">
    <source>
        <dbReference type="ARBA" id="ARBA00022989"/>
    </source>
</evidence>
<dbReference type="Gene3D" id="3.30.240.20">
    <property type="entry name" value="bsu07140 like domains"/>
    <property type="match status" value="1"/>
</dbReference>
<name>A0A1H6UU24_9BACT</name>
<keyword evidence="3" id="KW-1003">Cell membrane</keyword>
<gene>
    <name evidence="9" type="ORF">SAMN04487995_2605</name>
</gene>
<evidence type="ECO:0000256" key="1">
    <source>
        <dbReference type="ARBA" id="ARBA00004651"/>
    </source>
</evidence>
<feature type="transmembrane region" description="Helical" evidence="7">
    <location>
        <begin position="78"/>
        <end position="97"/>
    </location>
</feature>
<dbReference type="InterPro" id="IPR023090">
    <property type="entry name" value="UPF0702_alpha/beta_dom_sf"/>
</dbReference>
<sequence length="226" mass="25223">MKKEDIHLFDWHRIFFGEVPAGFFIEVTIRTAIIYVVLMVSMRLMGKRMASQLGRNELIAMTSLAAAIGVPIQSPDRGILAAVVIAGIVVFIQQIIAKKAAENQNFEGLTQDNIGTLVADGRLDLKTMLNTRLTRERVFGQLRNKGIHHLGEVKRLYLEANGTFTLIKSDNPVPGLCILPDWDADFIESVCSQTDEMACNHCGKLRTEFSSRCSNCSIDNWVQAVR</sequence>
<protein>
    <recommendedName>
        <fullName evidence="8">YetF C-terminal domain-containing protein</fullName>
    </recommendedName>
</protein>
<dbReference type="EMBL" id="FNXY01000004">
    <property type="protein sequence ID" value="SEI93187.1"/>
    <property type="molecule type" value="Genomic_DNA"/>
</dbReference>
<comment type="subcellular location">
    <subcellularLocation>
        <location evidence="1">Cell membrane</location>
        <topology evidence="1">Multi-pass membrane protein</topology>
    </subcellularLocation>
</comment>
<reference evidence="9 10" key="1">
    <citation type="submission" date="2016-10" db="EMBL/GenBank/DDBJ databases">
        <authorList>
            <person name="de Groot N.N."/>
        </authorList>
    </citation>
    <scope>NUCLEOTIDE SEQUENCE [LARGE SCALE GENOMIC DNA]</scope>
    <source>
        <strain evidence="9 10">DSM 19938</strain>
    </source>
</reference>
<dbReference type="STRING" id="408657.SAMN04487995_2605"/>
<evidence type="ECO:0000259" key="8">
    <source>
        <dbReference type="Pfam" id="PF04239"/>
    </source>
</evidence>
<dbReference type="RefSeq" id="WP_090335605.1">
    <property type="nucleotide sequence ID" value="NZ_FNXY01000004.1"/>
</dbReference>